<protein>
    <submittedName>
        <fullName evidence="4">Ribosomal protein S18 acetylase RimI-like enzyme</fullName>
    </submittedName>
</protein>
<evidence type="ECO:0000313" key="4">
    <source>
        <dbReference type="EMBL" id="MDQ0256077.1"/>
    </source>
</evidence>
<dbReference type="PANTHER" id="PTHR43420:SF47">
    <property type="entry name" value="N-ACETYLTRANSFERASE DOMAIN-CONTAINING PROTEIN"/>
    <property type="match status" value="1"/>
</dbReference>
<dbReference type="InterPro" id="IPR000182">
    <property type="entry name" value="GNAT_dom"/>
</dbReference>
<organism evidence="4 5">
    <name type="scientific">Evansella vedderi</name>
    <dbReference type="NCBI Taxonomy" id="38282"/>
    <lineage>
        <taxon>Bacteria</taxon>
        <taxon>Bacillati</taxon>
        <taxon>Bacillota</taxon>
        <taxon>Bacilli</taxon>
        <taxon>Bacillales</taxon>
        <taxon>Bacillaceae</taxon>
        <taxon>Evansella</taxon>
    </lineage>
</organism>
<proteinExistence type="predicted"/>
<keyword evidence="2" id="KW-0012">Acyltransferase</keyword>
<gene>
    <name evidence="4" type="ORF">J2S74_003476</name>
</gene>
<dbReference type="EMBL" id="JAUSUG010000014">
    <property type="protein sequence ID" value="MDQ0256077.1"/>
    <property type="molecule type" value="Genomic_DNA"/>
</dbReference>
<dbReference type="CDD" id="cd04301">
    <property type="entry name" value="NAT_SF"/>
    <property type="match status" value="1"/>
</dbReference>
<dbReference type="Proteomes" id="UP001230005">
    <property type="component" value="Unassembled WGS sequence"/>
</dbReference>
<keyword evidence="5" id="KW-1185">Reference proteome</keyword>
<dbReference type="Gene3D" id="3.40.630.30">
    <property type="match status" value="1"/>
</dbReference>
<evidence type="ECO:0000256" key="2">
    <source>
        <dbReference type="ARBA" id="ARBA00023315"/>
    </source>
</evidence>
<evidence type="ECO:0000259" key="3">
    <source>
        <dbReference type="PROSITE" id="PS51186"/>
    </source>
</evidence>
<dbReference type="PANTHER" id="PTHR43420">
    <property type="entry name" value="ACETYLTRANSFERASE"/>
    <property type="match status" value="1"/>
</dbReference>
<dbReference type="RefSeq" id="WP_307327645.1">
    <property type="nucleotide sequence ID" value="NZ_JAUSUG010000014.1"/>
</dbReference>
<dbReference type="Pfam" id="PF00583">
    <property type="entry name" value="Acetyltransf_1"/>
    <property type="match status" value="1"/>
</dbReference>
<dbReference type="SUPFAM" id="SSF55729">
    <property type="entry name" value="Acyl-CoA N-acyltransferases (Nat)"/>
    <property type="match status" value="1"/>
</dbReference>
<evidence type="ECO:0000313" key="5">
    <source>
        <dbReference type="Proteomes" id="UP001230005"/>
    </source>
</evidence>
<dbReference type="PROSITE" id="PS51186">
    <property type="entry name" value="GNAT"/>
    <property type="match status" value="1"/>
</dbReference>
<sequence length="170" mass="19321">MNKLIIRRLVEDDLGAYWTIRLEALQSSPEAFASTYEETLAGEDPKQNVKHYITGEGMATYGVFLNGQLAAIGSLRRYPLEKMKHKGSLQGMYVSKGARGQGIGRKLIQEIIQKGKEQQIEQIQLMVITHNYAAKSLYKSQGFETYGVEKKALKHKGEYWDEELMALYLD</sequence>
<comment type="caution">
    <text evidence="4">The sequence shown here is derived from an EMBL/GenBank/DDBJ whole genome shotgun (WGS) entry which is preliminary data.</text>
</comment>
<keyword evidence="1" id="KW-0808">Transferase</keyword>
<dbReference type="InterPro" id="IPR016181">
    <property type="entry name" value="Acyl_CoA_acyltransferase"/>
</dbReference>
<evidence type="ECO:0000256" key="1">
    <source>
        <dbReference type="ARBA" id="ARBA00022679"/>
    </source>
</evidence>
<name>A0ABT9ZZ98_9BACI</name>
<accession>A0ABT9ZZ98</accession>
<reference evidence="4 5" key="1">
    <citation type="submission" date="2023-07" db="EMBL/GenBank/DDBJ databases">
        <title>Genomic Encyclopedia of Type Strains, Phase IV (KMG-IV): sequencing the most valuable type-strain genomes for metagenomic binning, comparative biology and taxonomic classification.</title>
        <authorList>
            <person name="Goeker M."/>
        </authorList>
    </citation>
    <scope>NUCLEOTIDE SEQUENCE [LARGE SCALE GENOMIC DNA]</scope>
    <source>
        <strain evidence="4 5">DSM 9768</strain>
    </source>
</reference>
<dbReference type="InterPro" id="IPR050680">
    <property type="entry name" value="YpeA/RimI_acetyltransf"/>
</dbReference>
<feature type="domain" description="N-acetyltransferase" evidence="3">
    <location>
        <begin position="4"/>
        <end position="170"/>
    </location>
</feature>